<sequence>MAKRANSEGSIYRRASDGRYAAAVTWRDPETGRTRRKTYYGSTRAEVRTKLAAAVERRDSGMPVTDASMTVGDWAMTWLETTLRASPRKATTKELYRRLVLTCLLPTRLARRRLDQLRPSHVDEFIIELSSSRSRHRRTEDAQAPLLAPATVQRVFYVTRLVLNGAVREGLLGRNPALVVRPPRARRHAARFLSATEMEAFLEAARPTRAYPLLAFIAATGVRKGEALALRWSDVDLDGRQVLIRATLARVDGTLVASEPKTASSRRTLPLSPPVVELLRRLATAQEAERAHAGNLWVETGFVFTTETGGPIDPRNVLRAAKVAAAKAGLDGVTVHTLRHSAATVMLEAGVHLKAVSEILGHADIRVTADVYGHVSTEVTRAAMESLGDRMLASD</sequence>
<dbReference type="RefSeq" id="WP_208054142.1">
    <property type="nucleotide sequence ID" value="NZ_JAGEMK010000001.1"/>
</dbReference>
<dbReference type="GO" id="GO:0003677">
    <property type="term" value="F:DNA binding"/>
    <property type="evidence" value="ECO:0007669"/>
    <property type="project" value="UniProtKB-KW"/>
</dbReference>
<dbReference type="Gene3D" id="1.10.443.10">
    <property type="entry name" value="Intergrase catalytic core"/>
    <property type="match status" value="1"/>
</dbReference>
<keyword evidence="5" id="KW-1185">Reference proteome</keyword>
<dbReference type="CDD" id="cd01189">
    <property type="entry name" value="INT_ICEBs1_C_like"/>
    <property type="match status" value="1"/>
</dbReference>
<dbReference type="PROSITE" id="PS51898">
    <property type="entry name" value="TYR_RECOMBINASE"/>
    <property type="match status" value="1"/>
</dbReference>
<dbReference type="PANTHER" id="PTHR30349:SF91">
    <property type="entry name" value="INTA PROTEIN"/>
    <property type="match status" value="1"/>
</dbReference>
<dbReference type="Proteomes" id="UP000664209">
    <property type="component" value="Unassembled WGS sequence"/>
</dbReference>
<dbReference type="EMBL" id="JAGEMK010000001">
    <property type="protein sequence ID" value="MBO1750496.1"/>
    <property type="molecule type" value="Genomic_DNA"/>
</dbReference>
<comment type="caution">
    <text evidence="4">The sequence shown here is derived from an EMBL/GenBank/DDBJ whole genome shotgun (WGS) entry which is preliminary data.</text>
</comment>
<feature type="domain" description="Tyr recombinase" evidence="3">
    <location>
        <begin position="188"/>
        <end position="385"/>
    </location>
</feature>
<name>A0A939LMV6_9CELL</name>
<keyword evidence="1" id="KW-0238">DNA-binding</keyword>
<dbReference type="AlphaFoldDB" id="A0A939LMV6"/>
<dbReference type="GO" id="GO:0006310">
    <property type="term" value="P:DNA recombination"/>
    <property type="evidence" value="ECO:0007669"/>
    <property type="project" value="UniProtKB-KW"/>
</dbReference>
<dbReference type="SUPFAM" id="SSF56349">
    <property type="entry name" value="DNA breaking-rejoining enzymes"/>
    <property type="match status" value="1"/>
</dbReference>
<dbReference type="GO" id="GO:0015074">
    <property type="term" value="P:DNA integration"/>
    <property type="evidence" value="ECO:0007669"/>
    <property type="project" value="InterPro"/>
</dbReference>
<protein>
    <submittedName>
        <fullName evidence="4">Site-specific integrase</fullName>
    </submittedName>
</protein>
<dbReference type="Gene3D" id="1.10.150.130">
    <property type="match status" value="1"/>
</dbReference>
<dbReference type="PANTHER" id="PTHR30349">
    <property type="entry name" value="PHAGE INTEGRASE-RELATED"/>
    <property type="match status" value="1"/>
</dbReference>
<organism evidence="4 5">
    <name type="scientific">Actinotalea soli</name>
    <dbReference type="NCBI Taxonomy" id="2819234"/>
    <lineage>
        <taxon>Bacteria</taxon>
        <taxon>Bacillati</taxon>
        <taxon>Actinomycetota</taxon>
        <taxon>Actinomycetes</taxon>
        <taxon>Micrococcales</taxon>
        <taxon>Cellulomonadaceae</taxon>
        <taxon>Actinotalea</taxon>
    </lineage>
</organism>
<dbReference type="InterPro" id="IPR013762">
    <property type="entry name" value="Integrase-like_cat_sf"/>
</dbReference>
<proteinExistence type="predicted"/>
<evidence type="ECO:0000259" key="3">
    <source>
        <dbReference type="PROSITE" id="PS51898"/>
    </source>
</evidence>
<dbReference type="InterPro" id="IPR010998">
    <property type="entry name" value="Integrase_recombinase_N"/>
</dbReference>
<evidence type="ECO:0000256" key="1">
    <source>
        <dbReference type="ARBA" id="ARBA00023125"/>
    </source>
</evidence>
<evidence type="ECO:0000313" key="5">
    <source>
        <dbReference type="Proteomes" id="UP000664209"/>
    </source>
</evidence>
<evidence type="ECO:0000313" key="4">
    <source>
        <dbReference type="EMBL" id="MBO1750496.1"/>
    </source>
</evidence>
<dbReference type="InterPro" id="IPR011010">
    <property type="entry name" value="DNA_brk_join_enz"/>
</dbReference>
<reference evidence="4" key="1">
    <citation type="submission" date="2021-03" db="EMBL/GenBank/DDBJ databases">
        <title>Actinotalea soli sp. nov., isolated from soil.</title>
        <authorList>
            <person name="Ping W."/>
            <person name="Zhang J."/>
        </authorList>
    </citation>
    <scope>NUCLEOTIDE SEQUENCE</scope>
    <source>
        <strain evidence="4">BY-33</strain>
    </source>
</reference>
<gene>
    <name evidence="4" type="ORF">J4G33_01630</name>
</gene>
<dbReference type="Pfam" id="PF00589">
    <property type="entry name" value="Phage_integrase"/>
    <property type="match status" value="1"/>
</dbReference>
<evidence type="ECO:0000256" key="2">
    <source>
        <dbReference type="ARBA" id="ARBA00023172"/>
    </source>
</evidence>
<keyword evidence="2" id="KW-0233">DNA recombination</keyword>
<accession>A0A939LMV6</accession>
<dbReference type="InterPro" id="IPR050090">
    <property type="entry name" value="Tyrosine_recombinase_XerCD"/>
</dbReference>
<dbReference type="InterPro" id="IPR002104">
    <property type="entry name" value="Integrase_catalytic"/>
</dbReference>